<dbReference type="SMART" id="SM00490">
    <property type="entry name" value="HELICc"/>
    <property type="match status" value="1"/>
</dbReference>
<dbReference type="SUPFAM" id="SSF52540">
    <property type="entry name" value="P-loop containing nucleoside triphosphate hydrolases"/>
    <property type="match status" value="2"/>
</dbReference>
<dbReference type="InterPro" id="IPR036390">
    <property type="entry name" value="WH_DNA-bd_sf"/>
</dbReference>
<dbReference type="InterPro" id="IPR014756">
    <property type="entry name" value="Ig_E-set"/>
</dbReference>
<dbReference type="Pfam" id="PF00270">
    <property type="entry name" value="DEAD"/>
    <property type="match status" value="1"/>
</dbReference>
<dbReference type="EMBL" id="QNGE01004050">
    <property type="protein sequence ID" value="KAA3673287.1"/>
    <property type="molecule type" value="Genomic_DNA"/>
</dbReference>
<comment type="caution">
    <text evidence="6">The sequence shown here is derived from an EMBL/GenBank/DDBJ whole genome shotgun (WGS) entry which is preliminary data.</text>
</comment>
<dbReference type="Gene3D" id="1.10.3380.10">
    <property type="entry name" value="Sec63 N-terminal domain-like domain"/>
    <property type="match status" value="1"/>
</dbReference>
<dbReference type="InterPro" id="IPR014001">
    <property type="entry name" value="Helicase_ATP-bd"/>
</dbReference>
<keyword evidence="1" id="KW-0547">Nucleotide-binding</keyword>
<keyword evidence="7" id="KW-1185">Reference proteome</keyword>
<evidence type="ECO:0000256" key="2">
    <source>
        <dbReference type="ARBA" id="ARBA00022801"/>
    </source>
</evidence>
<dbReference type="Gene3D" id="1.10.10.10">
    <property type="entry name" value="Winged helix-like DNA-binding domain superfamily/Winged helix DNA-binding domain"/>
    <property type="match status" value="1"/>
</dbReference>
<dbReference type="PANTHER" id="PTHR47961">
    <property type="entry name" value="DNA POLYMERASE THETA, PUTATIVE (AFU_ORTHOLOGUE AFUA_1G05260)-RELATED"/>
    <property type="match status" value="1"/>
</dbReference>
<dbReference type="InterPro" id="IPR036388">
    <property type="entry name" value="WH-like_DNA-bd_sf"/>
</dbReference>
<evidence type="ECO:0000256" key="4">
    <source>
        <dbReference type="ARBA" id="ARBA00022840"/>
    </source>
</evidence>
<organism evidence="6 7">
    <name type="scientific">Paragonimus westermani</name>
    <dbReference type="NCBI Taxonomy" id="34504"/>
    <lineage>
        <taxon>Eukaryota</taxon>
        <taxon>Metazoa</taxon>
        <taxon>Spiralia</taxon>
        <taxon>Lophotrochozoa</taxon>
        <taxon>Platyhelminthes</taxon>
        <taxon>Trematoda</taxon>
        <taxon>Digenea</taxon>
        <taxon>Plagiorchiida</taxon>
        <taxon>Troglotremata</taxon>
        <taxon>Troglotrematidae</taxon>
        <taxon>Paragonimus</taxon>
    </lineage>
</organism>
<dbReference type="FunFam" id="1.10.10.10:FF:000012">
    <property type="entry name" value="U5 small nuclear ribonucleoprotein helicase"/>
    <property type="match status" value="1"/>
</dbReference>
<dbReference type="SUPFAM" id="SSF46785">
    <property type="entry name" value="Winged helix' DNA-binding domain"/>
    <property type="match status" value="1"/>
</dbReference>
<dbReference type="GO" id="GO:0005634">
    <property type="term" value="C:nucleus"/>
    <property type="evidence" value="ECO:0007669"/>
    <property type="project" value="TreeGrafter"/>
</dbReference>
<dbReference type="InterPro" id="IPR004179">
    <property type="entry name" value="Sec63-dom"/>
</dbReference>
<accession>A0A5J4NCN0</accession>
<dbReference type="Pfam" id="PF02889">
    <property type="entry name" value="Sec63"/>
    <property type="match status" value="1"/>
</dbReference>
<dbReference type="InterPro" id="IPR001650">
    <property type="entry name" value="Helicase_C-like"/>
</dbReference>
<evidence type="ECO:0000256" key="3">
    <source>
        <dbReference type="ARBA" id="ARBA00022806"/>
    </source>
</evidence>
<dbReference type="Pfam" id="PF23445">
    <property type="entry name" value="WHD_SNRNP200"/>
    <property type="match status" value="1"/>
</dbReference>
<evidence type="ECO:0000259" key="5">
    <source>
        <dbReference type="PROSITE" id="PS51192"/>
    </source>
</evidence>
<reference evidence="6 7" key="1">
    <citation type="journal article" date="2019" name="Gigascience">
        <title>Whole-genome sequence of the oriental lung fluke Paragonimus westermani.</title>
        <authorList>
            <person name="Oey H."/>
            <person name="Zakrzewski M."/>
            <person name="Narain K."/>
            <person name="Devi K.R."/>
            <person name="Agatsuma T."/>
            <person name="Nawaratna S."/>
            <person name="Gobert G.N."/>
            <person name="Jones M.K."/>
            <person name="Ragan M.A."/>
            <person name="McManus D.P."/>
            <person name="Krause L."/>
        </authorList>
    </citation>
    <scope>NUCLEOTIDE SEQUENCE [LARGE SCALE GENOMIC DNA]</scope>
    <source>
        <strain evidence="6 7">IND2009</strain>
    </source>
</reference>
<dbReference type="SUPFAM" id="SSF158702">
    <property type="entry name" value="Sec63 N-terminal domain-like"/>
    <property type="match status" value="1"/>
</dbReference>
<dbReference type="GO" id="GO:0016787">
    <property type="term" value="F:hydrolase activity"/>
    <property type="evidence" value="ECO:0007669"/>
    <property type="project" value="UniProtKB-KW"/>
</dbReference>
<keyword evidence="3" id="KW-0347">Helicase</keyword>
<dbReference type="SUPFAM" id="SSF81296">
    <property type="entry name" value="E set domains"/>
    <property type="match status" value="1"/>
</dbReference>
<dbReference type="CDD" id="cd18795">
    <property type="entry name" value="SF2_C_Ski2"/>
    <property type="match status" value="1"/>
</dbReference>
<keyword evidence="4" id="KW-0067">ATP-binding</keyword>
<dbReference type="InterPro" id="IPR011545">
    <property type="entry name" value="DEAD/DEAH_box_helicase_dom"/>
</dbReference>
<dbReference type="SMART" id="SM00973">
    <property type="entry name" value="Sec63"/>
    <property type="match status" value="1"/>
</dbReference>
<dbReference type="FunFam" id="1.10.3380.10:FF:000002">
    <property type="entry name" value="Activating signal cointegrator 1 complex subunit 3"/>
    <property type="match status" value="1"/>
</dbReference>
<sequence>MRADLIVTTPEKWDGISRSWQQRVYVRHIGLIIIDEIHLLGEERGPVLEVLVSRANYIASQLGQSVRIIGLSTAFSNAPDLASWLRIPITMTGMADVAAASGTGLGQTGRGLFNFRPSVRPVPLETHIQGYPGRHYCPRMATMNRPIYLAIASHSPNKPVLIFVSSRRQTRLTALDLVSFIASSGDSKKWLHMDPEQILIATSTLAWGVNFPAHLVVVKGTEFYDGKTMRYVDYPITDVLQMMGRAGRPQFDDQGKAVIMVQDTKKAFYKRFLYEPFPVESCLLQVLPDHLNAEVVAGTISTRQQALDYLTWTFFFRRLLANPSYYGLEDCQPASVSAFLSGVISDACNQLVQSSCLELIDPGPDGVIASTALGRIASYYYLSHKTMRLFADSLKPSLDVHELLQLLANAHEYDLLPVRHNEDEMNRQLATMLPLKQIGLFDCPHTKTHLLLQAHFTRLVELPVADYVTDTRSVLDQATRIVQAMLDVCAQCGWLATSLNCLVLMQMLTQGVWVEDVGSSLLQLPGIQSAHLDAFRRPDMTPITCLPELIEYLTPNMDRLDGMLNTRFRLNAISELRRVSVFFGPDPTRRTSQSASILRPCPLDATGQSSQPLVVYAETDYTLRVHLIQHNPPSRSHQSITSAALVKSKTQECWVLVFGDAESNRATGGELLALKRVSPNALLIKSPSKKHPTGSGRAVHLTFRLPTPPPAPTVGVQPRRQHRLTLYLMSDTYLGLDQQVLLLVDVVPAVTNEMSSEDNLEL</sequence>
<protein>
    <submittedName>
        <fullName evidence="6">Activating signal cointegrator complex subunit 3</fullName>
    </submittedName>
</protein>
<dbReference type="InterPro" id="IPR035892">
    <property type="entry name" value="C2_domain_sf"/>
</dbReference>
<evidence type="ECO:0000256" key="1">
    <source>
        <dbReference type="ARBA" id="ARBA00022741"/>
    </source>
</evidence>
<evidence type="ECO:0000313" key="7">
    <source>
        <dbReference type="Proteomes" id="UP000324629"/>
    </source>
</evidence>
<dbReference type="Proteomes" id="UP000324629">
    <property type="component" value="Unassembled WGS sequence"/>
</dbReference>
<dbReference type="InterPro" id="IPR050474">
    <property type="entry name" value="Hel308_SKI2-like"/>
</dbReference>
<dbReference type="PROSITE" id="PS51192">
    <property type="entry name" value="HELICASE_ATP_BIND_1"/>
    <property type="match status" value="1"/>
</dbReference>
<dbReference type="Gene3D" id="3.40.50.300">
    <property type="entry name" value="P-loop containing nucleotide triphosphate hydrolases"/>
    <property type="match status" value="3"/>
</dbReference>
<dbReference type="GO" id="GO:0004386">
    <property type="term" value="F:helicase activity"/>
    <property type="evidence" value="ECO:0007669"/>
    <property type="project" value="UniProtKB-KW"/>
</dbReference>
<dbReference type="AlphaFoldDB" id="A0A5J4NCN0"/>
<gene>
    <name evidence="6" type="ORF">DEA37_0000683</name>
</gene>
<dbReference type="GO" id="GO:0005524">
    <property type="term" value="F:ATP binding"/>
    <property type="evidence" value="ECO:0007669"/>
    <property type="project" value="UniProtKB-KW"/>
</dbReference>
<dbReference type="GO" id="GO:0003676">
    <property type="term" value="F:nucleic acid binding"/>
    <property type="evidence" value="ECO:0007669"/>
    <property type="project" value="InterPro"/>
</dbReference>
<proteinExistence type="predicted"/>
<dbReference type="InterPro" id="IPR057842">
    <property type="entry name" value="WH_MER3"/>
</dbReference>
<dbReference type="PANTHER" id="PTHR47961:SF4">
    <property type="entry name" value="ACTIVATING SIGNAL COINTEGRATOR 1 COMPLEX SUBUNIT 3"/>
    <property type="match status" value="1"/>
</dbReference>
<evidence type="ECO:0000313" key="6">
    <source>
        <dbReference type="EMBL" id="KAA3673287.1"/>
    </source>
</evidence>
<feature type="domain" description="Helicase ATP-binding" evidence="5">
    <location>
        <begin position="1"/>
        <end position="93"/>
    </location>
</feature>
<keyword evidence="2" id="KW-0378">Hydrolase</keyword>
<dbReference type="InterPro" id="IPR027417">
    <property type="entry name" value="P-loop_NTPase"/>
</dbReference>
<dbReference type="Gene3D" id="2.60.40.150">
    <property type="entry name" value="C2 domain"/>
    <property type="match status" value="1"/>
</dbReference>
<name>A0A5J4NCN0_9TREM</name>